<evidence type="ECO:0000313" key="1">
    <source>
        <dbReference type="EMBL" id="GGX39972.1"/>
    </source>
</evidence>
<gene>
    <name evidence="1" type="ORF">GCM10010515_03210</name>
</gene>
<dbReference type="EMBL" id="BMWD01000001">
    <property type="protein sequence ID" value="GGX39972.1"/>
    <property type="molecule type" value="Genomic_DNA"/>
</dbReference>
<dbReference type="AlphaFoldDB" id="A0A918JZH0"/>
<reference evidence="1" key="2">
    <citation type="submission" date="2020-09" db="EMBL/GenBank/DDBJ databases">
        <authorList>
            <person name="Sun Q."/>
            <person name="Ohkuma M."/>
        </authorList>
    </citation>
    <scope>NUCLEOTIDE SEQUENCE</scope>
    <source>
        <strain evidence="1">JCM 4956</strain>
    </source>
</reference>
<reference evidence="1" key="1">
    <citation type="journal article" date="2014" name="Int. J. Syst. Evol. Microbiol.">
        <title>Complete genome sequence of Corynebacterium casei LMG S-19264T (=DSM 44701T), isolated from a smear-ripened cheese.</title>
        <authorList>
            <consortium name="US DOE Joint Genome Institute (JGI-PGF)"/>
            <person name="Walter F."/>
            <person name="Albersmeier A."/>
            <person name="Kalinowski J."/>
            <person name="Ruckert C."/>
        </authorList>
    </citation>
    <scope>NUCLEOTIDE SEQUENCE</scope>
    <source>
        <strain evidence="1">JCM 4956</strain>
    </source>
</reference>
<comment type="caution">
    <text evidence="1">The sequence shown here is derived from an EMBL/GenBank/DDBJ whole genome shotgun (WGS) entry which is preliminary data.</text>
</comment>
<proteinExistence type="predicted"/>
<keyword evidence="2" id="KW-1185">Reference proteome</keyword>
<organism evidence="1 2">
    <name type="scientific">Streptomyces fructofermentans</name>
    <dbReference type="NCBI Taxonomy" id="152141"/>
    <lineage>
        <taxon>Bacteria</taxon>
        <taxon>Bacillati</taxon>
        <taxon>Actinomycetota</taxon>
        <taxon>Actinomycetes</taxon>
        <taxon>Kitasatosporales</taxon>
        <taxon>Streptomycetaceae</taxon>
        <taxon>Streptomyces</taxon>
    </lineage>
</organism>
<dbReference type="Proteomes" id="UP000645555">
    <property type="component" value="Unassembled WGS sequence"/>
</dbReference>
<accession>A0A918JZH0</accession>
<evidence type="ECO:0000313" key="2">
    <source>
        <dbReference type="Proteomes" id="UP000645555"/>
    </source>
</evidence>
<sequence length="68" mass="7601">MIEGYEGRIAVWRRPDGPFPPVPNGPSSERLSDHAGIPFLGHAFRVSGFLRDELHARRAAPDGWIRHA</sequence>
<protein>
    <submittedName>
        <fullName evidence="1">Uncharacterized protein</fullName>
    </submittedName>
</protein>
<name>A0A918JZH0_9ACTN</name>